<dbReference type="OMA" id="YVSHENE"/>
<dbReference type="PANTHER" id="PTHR33386:SF5">
    <property type="entry name" value="OS02G0740600 PROTEIN"/>
    <property type="match status" value="1"/>
</dbReference>
<gene>
    <name evidence="2" type="ORF">KP509_28G027500</name>
</gene>
<organism evidence="2 3">
    <name type="scientific">Ceratopteris richardii</name>
    <name type="common">Triangle waterfern</name>
    <dbReference type="NCBI Taxonomy" id="49495"/>
    <lineage>
        <taxon>Eukaryota</taxon>
        <taxon>Viridiplantae</taxon>
        <taxon>Streptophyta</taxon>
        <taxon>Embryophyta</taxon>
        <taxon>Tracheophyta</taxon>
        <taxon>Polypodiopsida</taxon>
        <taxon>Polypodiidae</taxon>
        <taxon>Polypodiales</taxon>
        <taxon>Pteridineae</taxon>
        <taxon>Pteridaceae</taxon>
        <taxon>Parkerioideae</taxon>
        <taxon>Ceratopteris</taxon>
    </lineage>
</organism>
<dbReference type="Proteomes" id="UP000825935">
    <property type="component" value="Chromosome 28"/>
</dbReference>
<reference evidence="2" key="1">
    <citation type="submission" date="2021-08" db="EMBL/GenBank/DDBJ databases">
        <title>WGS assembly of Ceratopteris richardii.</title>
        <authorList>
            <person name="Marchant D.B."/>
            <person name="Chen G."/>
            <person name="Jenkins J."/>
            <person name="Shu S."/>
            <person name="Leebens-Mack J."/>
            <person name="Grimwood J."/>
            <person name="Schmutz J."/>
            <person name="Soltis P."/>
            <person name="Soltis D."/>
            <person name="Chen Z.-H."/>
        </authorList>
    </citation>
    <scope>NUCLEOTIDE SEQUENCE</scope>
    <source>
        <strain evidence="2">Whitten #5841</strain>
        <tissue evidence="2">Leaf</tissue>
    </source>
</reference>
<evidence type="ECO:0000313" key="2">
    <source>
        <dbReference type="EMBL" id="KAH7293475.1"/>
    </source>
</evidence>
<evidence type="ECO:0000313" key="3">
    <source>
        <dbReference type="Proteomes" id="UP000825935"/>
    </source>
</evidence>
<keyword evidence="3" id="KW-1185">Reference proteome</keyword>
<name>A0A8T2RD69_CERRI</name>
<evidence type="ECO:0000256" key="1">
    <source>
        <dbReference type="SAM" id="MobiDB-lite"/>
    </source>
</evidence>
<dbReference type="AlphaFoldDB" id="A0A8T2RD69"/>
<feature type="region of interest" description="Disordered" evidence="1">
    <location>
        <begin position="39"/>
        <end position="86"/>
    </location>
</feature>
<accession>A0A8T2RD69</accession>
<comment type="caution">
    <text evidence="2">The sequence shown here is derived from an EMBL/GenBank/DDBJ whole genome shotgun (WGS) entry which is preliminary data.</text>
</comment>
<dbReference type="EMBL" id="CM035433">
    <property type="protein sequence ID" value="KAH7293475.1"/>
    <property type="molecule type" value="Genomic_DNA"/>
</dbReference>
<sequence length="105" mass="11839">MTAPFDTTDGLTWADQWDYKSDRTPGLLDDARVAKKPWRLWRGDGQQKRRQAAEGGTGGDGMQEKMKQGVDKAKTAASAGAKKLKSRTVSGYQWLKEQYHKRSHK</sequence>
<feature type="compositionally biased region" description="Basic and acidic residues" evidence="1">
    <location>
        <begin position="62"/>
        <end position="74"/>
    </location>
</feature>
<dbReference type="PANTHER" id="PTHR33386">
    <property type="entry name" value="OS02G0740600 PROTEIN"/>
    <property type="match status" value="1"/>
</dbReference>
<protein>
    <submittedName>
        <fullName evidence="2">Uncharacterized protein</fullName>
    </submittedName>
</protein>
<proteinExistence type="predicted"/>